<dbReference type="SUPFAM" id="SSF53146">
    <property type="entry name" value="Nitrogenase accessory factor-like"/>
    <property type="match status" value="1"/>
</dbReference>
<proteinExistence type="predicted"/>
<evidence type="ECO:0000313" key="3">
    <source>
        <dbReference type="Proteomes" id="UP001218895"/>
    </source>
</evidence>
<evidence type="ECO:0000313" key="2">
    <source>
        <dbReference type="EMBL" id="WFN35753.1"/>
    </source>
</evidence>
<dbReference type="RefSeq" id="WP_278098593.1">
    <property type="nucleotide sequence ID" value="NZ_CP091092.1"/>
</dbReference>
<organism evidence="2 3">
    <name type="scientific">Methanomicrobium antiquum</name>
    <dbReference type="NCBI Taxonomy" id="487686"/>
    <lineage>
        <taxon>Archaea</taxon>
        <taxon>Methanobacteriati</taxon>
        <taxon>Methanobacteriota</taxon>
        <taxon>Stenosarchaea group</taxon>
        <taxon>Methanomicrobia</taxon>
        <taxon>Methanomicrobiales</taxon>
        <taxon>Methanomicrobiaceae</taxon>
        <taxon>Methanomicrobium</taxon>
    </lineage>
</organism>
<dbReference type="InterPro" id="IPR036105">
    <property type="entry name" value="DiNase_FeMo-co_biosyn_sf"/>
</dbReference>
<dbReference type="Proteomes" id="UP001218895">
    <property type="component" value="Chromosome"/>
</dbReference>
<protein>
    <submittedName>
        <fullName evidence="2">Dinitrogenase iron-molybdenum cofactor biosynthesis protein</fullName>
    </submittedName>
</protein>
<keyword evidence="3" id="KW-1185">Reference proteome</keyword>
<dbReference type="GeneID" id="79949967"/>
<dbReference type="Pfam" id="PF02579">
    <property type="entry name" value="Nitro_FeMo-Co"/>
    <property type="match status" value="1"/>
</dbReference>
<dbReference type="KEGG" id="manq:L1994_06175"/>
<dbReference type="PANTHER" id="PTHR42983:SF1">
    <property type="entry name" value="IRON-MOLYBDENUM PROTEIN"/>
    <property type="match status" value="1"/>
</dbReference>
<dbReference type="EMBL" id="CP091092">
    <property type="protein sequence ID" value="WFN35753.1"/>
    <property type="molecule type" value="Genomic_DNA"/>
</dbReference>
<dbReference type="Gene3D" id="3.30.420.130">
    <property type="entry name" value="Dinitrogenase iron-molybdenum cofactor biosynthesis domain"/>
    <property type="match status" value="1"/>
</dbReference>
<feature type="domain" description="Dinitrogenase iron-molybdenum cofactor biosynthesis" evidence="1">
    <location>
        <begin position="13"/>
        <end position="102"/>
    </location>
</feature>
<gene>
    <name evidence="2" type="ORF">L1994_06175</name>
</gene>
<name>A0AAF0FS51_9EURY</name>
<dbReference type="InterPro" id="IPR003731">
    <property type="entry name" value="Di-Nase_FeMo-co_biosynth"/>
</dbReference>
<dbReference type="PANTHER" id="PTHR42983">
    <property type="entry name" value="DINITROGENASE IRON-MOLYBDENUM COFACTOR PROTEIN-RELATED"/>
    <property type="match status" value="1"/>
</dbReference>
<reference evidence="2" key="1">
    <citation type="submission" date="2022-01" db="EMBL/GenBank/DDBJ databases">
        <title>Complete genome of Methanomicrobium antiquum DSM 21220.</title>
        <authorList>
            <person name="Chen S.-C."/>
            <person name="You Y.-T."/>
            <person name="Zhou Y.-Z."/>
            <person name="Lai M.-C."/>
        </authorList>
    </citation>
    <scope>NUCLEOTIDE SEQUENCE</scope>
    <source>
        <strain evidence="2">DSM 21220</strain>
    </source>
</reference>
<sequence length="108" mass="11589">MKICITSTGNNTESLVEKNFGRAPYLAVYDTVSEEFTFLENKNMNLPGGVGPKTAQMVIDSQAEVLITGMIGDNAKNVIDAAKIRIIKTGTDKSVKVAASEFESENSA</sequence>
<accession>A0AAF0FS51</accession>
<evidence type="ECO:0000259" key="1">
    <source>
        <dbReference type="Pfam" id="PF02579"/>
    </source>
</evidence>
<dbReference type="AlphaFoldDB" id="A0AAF0FS51"/>